<gene>
    <name evidence="1" type="ORF">DSO57_1035266</name>
</gene>
<reference evidence="1" key="1">
    <citation type="submission" date="2022-04" db="EMBL/GenBank/DDBJ databases">
        <title>Genome of the entomopathogenic fungus Entomophthora muscae.</title>
        <authorList>
            <person name="Elya C."/>
            <person name="Lovett B.R."/>
            <person name="Lee E."/>
            <person name="Macias A.M."/>
            <person name="Hajek A.E."/>
            <person name="De Bivort B.L."/>
            <person name="Kasson M.T."/>
            <person name="De Fine Licht H.H."/>
            <person name="Stajich J.E."/>
        </authorList>
    </citation>
    <scope>NUCLEOTIDE SEQUENCE</scope>
    <source>
        <strain evidence="1">Berkeley</strain>
    </source>
</reference>
<protein>
    <submittedName>
        <fullName evidence="1">Uncharacterized protein</fullName>
    </submittedName>
</protein>
<proteinExistence type="predicted"/>
<sequence length="133" mass="14793">MAHQRQNQNMVNAVIHNILGKAQLGCVPRGVPQQAGSNSYFLAIRGLHRKLKPKVAGPRTSCIQTPYLTHLSVYFLSNRGYSCESKLASFWQGPVQVIQKTGPNSYTLKEPHSGQLITRVHTQYMCAALSDQE</sequence>
<dbReference type="Proteomes" id="UP001165960">
    <property type="component" value="Unassembled WGS sequence"/>
</dbReference>
<comment type="caution">
    <text evidence="1">The sequence shown here is derived from an EMBL/GenBank/DDBJ whole genome shotgun (WGS) entry which is preliminary data.</text>
</comment>
<evidence type="ECO:0000313" key="2">
    <source>
        <dbReference type="Proteomes" id="UP001165960"/>
    </source>
</evidence>
<evidence type="ECO:0000313" key="1">
    <source>
        <dbReference type="EMBL" id="KAJ9063972.1"/>
    </source>
</evidence>
<organism evidence="1 2">
    <name type="scientific">Entomophthora muscae</name>
    <dbReference type="NCBI Taxonomy" id="34485"/>
    <lineage>
        <taxon>Eukaryota</taxon>
        <taxon>Fungi</taxon>
        <taxon>Fungi incertae sedis</taxon>
        <taxon>Zoopagomycota</taxon>
        <taxon>Entomophthoromycotina</taxon>
        <taxon>Entomophthoromycetes</taxon>
        <taxon>Entomophthorales</taxon>
        <taxon>Entomophthoraceae</taxon>
        <taxon>Entomophthora</taxon>
    </lineage>
</organism>
<name>A0ACC2SNY1_9FUNG</name>
<keyword evidence="2" id="KW-1185">Reference proteome</keyword>
<accession>A0ACC2SNY1</accession>
<dbReference type="EMBL" id="QTSX02004568">
    <property type="protein sequence ID" value="KAJ9063972.1"/>
    <property type="molecule type" value="Genomic_DNA"/>
</dbReference>